<evidence type="ECO:0000313" key="6">
    <source>
        <dbReference type="Proteomes" id="UP000265703"/>
    </source>
</evidence>
<dbReference type="OrthoDB" id="10251809at2759"/>
<keyword evidence="1" id="KW-0880">Kelch repeat</keyword>
<feature type="chain" id="PRO_5017474728" description="Galactose oxidase" evidence="4">
    <location>
        <begin position="21"/>
        <end position="453"/>
    </location>
</feature>
<feature type="signal peptide" evidence="4">
    <location>
        <begin position="1"/>
        <end position="20"/>
    </location>
</feature>
<keyword evidence="3" id="KW-0812">Transmembrane</keyword>
<dbReference type="AlphaFoldDB" id="A0A397SX52"/>
<gene>
    <name evidence="5" type="ORF">C1645_824658</name>
</gene>
<dbReference type="InterPro" id="IPR015915">
    <property type="entry name" value="Kelch-typ_b-propeller"/>
</dbReference>
<keyword evidence="3" id="KW-0472">Membrane</keyword>
<dbReference type="Pfam" id="PF24681">
    <property type="entry name" value="Kelch_KLHDC2_KLHL20_DRC7"/>
    <property type="match status" value="1"/>
</dbReference>
<dbReference type="PANTHER" id="PTHR46093:SF18">
    <property type="entry name" value="FIBRONECTIN TYPE-III DOMAIN-CONTAINING PROTEIN"/>
    <property type="match status" value="1"/>
</dbReference>
<dbReference type="EMBL" id="QKYT01000214">
    <property type="protein sequence ID" value="RIA89589.1"/>
    <property type="molecule type" value="Genomic_DNA"/>
</dbReference>
<protein>
    <recommendedName>
        <fullName evidence="7">Galactose oxidase</fullName>
    </recommendedName>
</protein>
<dbReference type="Gene3D" id="2.120.10.80">
    <property type="entry name" value="Kelch-type beta propeller"/>
    <property type="match status" value="2"/>
</dbReference>
<feature type="transmembrane region" description="Helical" evidence="3">
    <location>
        <begin position="417"/>
        <end position="437"/>
    </location>
</feature>
<keyword evidence="3" id="KW-1133">Transmembrane helix</keyword>
<sequence length="453" mass="50177">MNNKIYIIFFIFLFITTINSQSPRYGHTSTCINSTIYILGGIIDNTPSTEFLSIDVSQSSLSSLKTKITYLNSKTNMDFIAPHAFAQTSPGLGSPSQTSDTSQKTVLYLFGGLQNNLFEFDISKVFAYDSTSNQWIRPNIDKNPPQKHVSFRTITSNFTVNSDPIYTFSVRDNNGEMDLFYTSSLSWSMVFTMPKFGNIHGFTTTLLRNGVIVYFGGSVISDGNNQGFGGELFSRDHLFVPTDYITIFDTNTNLWTGQQTVGNFPNGRTMHSAVVTLDGRIIIYGGINDVLLGKASSSSDNNKKYPDPLISILETSSQPFRWTTLQLGDNSLEPLQSYGHSATLIGTYMVVAFGMQSSENAKPNSMSSLKDSFAPSNSIYVMDTTNKTHIIWSKLDYTLEDFPVQLPLFTQAQQGGIIFGFTLLGIVIGTLFTCCWVKKHPKRRTGHGAAADD</sequence>
<dbReference type="PANTHER" id="PTHR46093">
    <property type="entry name" value="ACYL-COA-BINDING DOMAIN-CONTAINING PROTEIN 5"/>
    <property type="match status" value="1"/>
</dbReference>
<keyword evidence="4" id="KW-0732">Signal</keyword>
<evidence type="ECO:0008006" key="7">
    <source>
        <dbReference type="Google" id="ProtNLM"/>
    </source>
</evidence>
<evidence type="ECO:0000256" key="2">
    <source>
        <dbReference type="ARBA" id="ARBA00022737"/>
    </source>
</evidence>
<dbReference type="SUPFAM" id="SSF117281">
    <property type="entry name" value="Kelch motif"/>
    <property type="match status" value="1"/>
</dbReference>
<name>A0A397SX52_9GLOM</name>
<evidence type="ECO:0000256" key="1">
    <source>
        <dbReference type="ARBA" id="ARBA00022441"/>
    </source>
</evidence>
<comment type="caution">
    <text evidence="5">The sequence shown here is derived from an EMBL/GenBank/DDBJ whole genome shotgun (WGS) entry which is preliminary data.</text>
</comment>
<dbReference type="Proteomes" id="UP000265703">
    <property type="component" value="Unassembled WGS sequence"/>
</dbReference>
<reference evidence="5 6" key="1">
    <citation type="submission" date="2018-06" db="EMBL/GenBank/DDBJ databases">
        <title>Comparative genomics reveals the genomic features of Rhizophagus irregularis, R. cerebriforme, R. diaphanum and Gigaspora rosea, and their symbiotic lifestyle signature.</title>
        <authorList>
            <person name="Morin E."/>
            <person name="San Clemente H."/>
            <person name="Chen E.C.H."/>
            <person name="De La Providencia I."/>
            <person name="Hainaut M."/>
            <person name="Kuo A."/>
            <person name="Kohler A."/>
            <person name="Murat C."/>
            <person name="Tang N."/>
            <person name="Roy S."/>
            <person name="Loubradou J."/>
            <person name="Henrissat B."/>
            <person name="Grigoriev I.V."/>
            <person name="Corradi N."/>
            <person name="Roux C."/>
            <person name="Martin F.M."/>
        </authorList>
    </citation>
    <scope>NUCLEOTIDE SEQUENCE [LARGE SCALE GENOMIC DNA]</scope>
    <source>
        <strain evidence="5 6">DAOM 227022</strain>
    </source>
</reference>
<organism evidence="5 6">
    <name type="scientific">Glomus cerebriforme</name>
    <dbReference type="NCBI Taxonomy" id="658196"/>
    <lineage>
        <taxon>Eukaryota</taxon>
        <taxon>Fungi</taxon>
        <taxon>Fungi incertae sedis</taxon>
        <taxon>Mucoromycota</taxon>
        <taxon>Glomeromycotina</taxon>
        <taxon>Glomeromycetes</taxon>
        <taxon>Glomerales</taxon>
        <taxon>Glomeraceae</taxon>
        <taxon>Glomus</taxon>
    </lineage>
</organism>
<keyword evidence="2" id="KW-0677">Repeat</keyword>
<evidence type="ECO:0000256" key="3">
    <source>
        <dbReference type="SAM" id="Phobius"/>
    </source>
</evidence>
<evidence type="ECO:0000313" key="5">
    <source>
        <dbReference type="EMBL" id="RIA89589.1"/>
    </source>
</evidence>
<proteinExistence type="predicted"/>
<keyword evidence="6" id="KW-1185">Reference proteome</keyword>
<evidence type="ECO:0000256" key="4">
    <source>
        <dbReference type="SAM" id="SignalP"/>
    </source>
</evidence>
<accession>A0A397SX52</accession>